<dbReference type="Proteomes" id="UP000821853">
    <property type="component" value="Chromosome 9"/>
</dbReference>
<keyword evidence="7" id="KW-0325">Glycoprotein</keyword>
<evidence type="ECO:0000313" key="9">
    <source>
        <dbReference type="EMBL" id="KAH9381740.1"/>
    </source>
</evidence>
<evidence type="ECO:0000256" key="4">
    <source>
        <dbReference type="ARBA" id="ARBA00022989"/>
    </source>
</evidence>
<comment type="subcellular location">
    <subcellularLocation>
        <location evidence="1">Cell membrane</location>
        <topology evidence="1">Multi-pass membrane protein</topology>
    </subcellularLocation>
</comment>
<keyword evidence="10" id="KW-1185">Reference proteome</keyword>
<keyword evidence="5 8" id="KW-0472">Membrane</keyword>
<evidence type="ECO:0000256" key="5">
    <source>
        <dbReference type="ARBA" id="ARBA00023136"/>
    </source>
</evidence>
<dbReference type="PANTHER" id="PTHR42643">
    <property type="entry name" value="IONOTROPIC RECEPTOR 20A-RELATED"/>
    <property type="match status" value="1"/>
</dbReference>
<dbReference type="OrthoDB" id="10657786at2759"/>
<keyword evidence="4 8" id="KW-1133">Transmembrane helix</keyword>
<keyword evidence="6" id="KW-0675">Receptor</keyword>
<dbReference type="VEuPathDB" id="VectorBase:HLOH_060010"/>
<evidence type="ECO:0000313" key="10">
    <source>
        <dbReference type="Proteomes" id="UP000821853"/>
    </source>
</evidence>
<keyword evidence="2" id="KW-1003">Cell membrane</keyword>
<reference evidence="9 10" key="1">
    <citation type="journal article" date="2020" name="Cell">
        <title>Large-Scale Comparative Analyses of Tick Genomes Elucidate Their Genetic Diversity and Vector Capacities.</title>
        <authorList>
            <consortium name="Tick Genome and Microbiome Consortium (TIGMIC)"/>
            <person name="Jia N."/>
            <person name="Wang J."/>
            <person name="Shi W."/>
            <person name="Du L."/>
            <person name="Sun Y."/>
            <person name="Zhan W."/>
            <person name="Jiang J.F."/>
            <person name="Wang Q."/>
            <person name="Zhang B."/>
            <person name="Ji P."/>
            <person name="Bell-Sakyi L."/>
            <person name="Cui X.M."/>
            <person name="Yuan T.T."/>
            <person name="Jiang B.G."/>
            <person name="Yang W.F."/>
            <person name="Lam T.T."/>
            <person name="Chang Q.C."/>
            <person name="Ding S.J."/>
            <person name="Wang X.J."/>
            <person name="Zhu J.G."/>
            <person name="Ruan X.D."/>
            <person name="Zhao L."/>
            <person name="Wei J.T."/>
            <person name="Ye R.Z."/>
            <person name="Que T.C."/>
            <person name="Du C.H."/>
            <person name="Zhou Y.H."/>
            <person name="Cheng J.X."/>
            <person name="Dai P.F."/>
            <person name="Guo W.B."/>
            <person name="Han X.H."/>
            <person name="Huang E.J."/>
            <person name="Li L.F."/>
            <person name="Wei W."/>
            <person name="Gao Y.C."/>
            <person name="Liu J.Z."/>
            <person name="Shao H.Z."/>
            <person name="Wang X."/>
            <person name="Wang C.C."/>
            <person name="Yang T.C."/>
            <person name="Huo Q.B."/>
            <person name="Li W."/>
            <person name="Chen H.Y."/>
            <person name="Chen S.E."/>
            <person name="Zhou L.G."/>
            <person name="Ni X.B."/>
            <person name="Tian J.H."/>
            <person name="Sheng Y."/>
            <person name="Liu T."/>
            <person name="Pan Y.S."/>
            <person name="Xia L.Y."/>
            <person name="Li J."/>
            <person name="Zhao F."/>
            <person name="Cao W.C."/>
        </authorList>
    </citation>
    <scope>NUCLEOTIDE SEQUENCE [LARGE SCALE GENOMIC DNA]</scope>
    <source>
        <strain evidence="9">HaeL-2018</strain>
    </source>
</reference>
<protein>
    <recommendedName>
        <fullName evidence="11">Ionotropic receptor</fullName>
    </recommendedName>
</protein>
<evidence type="ECO:0000256" key="6">
    <source>
        <dbReference type="ARBA" id="ARBA00023170"/>
    </source>
</evidence>
<evidence type="ECO:0000256" key="1">
    <source>
        <dbReference type="ARBA" id="ARBA00004651"/>
    </source>
</evidence>
<dbReference type="InterPro" id="IPR052192">
    <property type="entry name" value="Insect_Ionotropic_Sensory_Rcpt"/>
</dbReference>
<dbReference type="AlphaFoldDB" id="A0A9J6H505"/>
<evidence type="ECO:0008006" key="11">
    <source>
        <dbReference type="Google" id="ProtNLM"/>
    </source>
</evidence>
<dbReference type="EMBL" id="JABSTR010000011">
    <property type="protein sequence ID" value="KAH9381740.1"/>
    <property type="molecule type" value="Genomic_DNA"/>
</dbReference>
<comment type="caution">
    <text evidence="9">The sequence shown here is derived from an EMBL/GenBank/DDBJ whole genome shotgun (WGS) entry which is preliminary data.</text>
</comment>
<feature type="transmembrane region" description="Helical" evidence="8">
    <location>
        <begin position="571"/>
        <end position="596"/>
    </location>
</feature>
<evidence type="ECO:0000256" key="8">
    <source>
        <dbReference type="SAM" id="Phobius"/>
    </source>
</evidence>
<dbReference type="PANTHER" id="PTHR42643:SF38">
    <property type="entry name" value="IONOTROPIC RECEPTOR 100A"/>
    <property type="match status" value="1"/>
</dbReference>
<organism evidence="9 10">
    <name type="scientific">Haemaphysalis longicornis</name>
    <name type="common">Bush tick</name>
    <dbReference type="NCBI Taxonomy" id="44386"/>
    <lineage>
        <taxon>Eukaryota</taxon>
        <taxon>Metazoa</taxon>
        <taxon>Ecdysozoa</taxon>
        <taxon>Arthropoda</taxon>
        <taxon>Chelicerata</taxon>
        <taxon>Arachnida</taxon>
        <taxon>Acari</taxon>
        <taxon>Parasitiformes</taxon>
        <taxon>Ixodida</taxon>
        <taxon>Ixodoidea</taxon>
        <taxon>Ixodidae</taxon>
        <taxon>Haemaphysalinae</taxon>
        <taxon>Haemaphysalis</taxon>
    </lineage>
</organism>
<evidence type="ECO:0000256" key="7">
    <source>
        <dbReference type="ARBA" id="ARBA00023180"/>
    </source>
</evidence>
<keyword evidence="3 8" id="KW-0812">Transmembrane</keyword>
<proteinExistence type="predicted"/>
<name>A0A9J6H505_HAELO</name>
<evidence type="ECO:0000256" key="3">
    <source>
        <dbReference type="ARBA" id="ARBA00022692"/>
    </source>
</evidence>
<sequence length="620" mass="71038">MLCHINYAIERHNPKHELTRTRFEHWLAANDDFSVLSCNNHTDGLGVSLSRIIPKALTSWSNKVADFRSFLEDNAKRNVRTLVHLKVSRRTFSCVESALLTLHPASLYALDWVVEYDENHLVGRIKSLFKYKGTYDACDEDTKLGAARSKRSELFSNVPRPLVFSRRCRTAEIGRQTKWSEAFGSQSMAVACLPEISSTQYSLTTCNEVQFYVVFEILSELNATVWVRHYDAMSPSIDDMLRGKADILMALIQMDTDKSKYVLFPNVFEYRHYTFYAWRVKEEKTVSLFDIISSSKAACTLLLLTASVAWLALSFGRFLQLDRNSLSQVLADSLLSIVGTFLSVCDETWDSNGRPSSRHYICSHKLVFAVWLMGIFPFSGYFRGELTSRLTAKLPPNHVDTVDELHAELDRRRLLPCVVKGSSSYWHLRDGNRANDATLFAKLRKAYIRNEGEAKLTFKYVPDCFRCAKKPGFVCFSTARKECSESNLGPDLVESRERLNLALYSTPTRKDFPHADAYRHLLERIFETGLNLHAFNDQRDCFIRRKKERSFSCSTVVAEEQVTQLSELAEFFAWFLALLGLSVLLLAGELVASFAWKQRLVRAKSARMFFVRSAKYDNMF</sequence>
<accession>A0A9J6H505</accession>
<evidence type="ECO:0000256" key="2">
    <source>
        <dbReference type="ARBA" id="ARBA00022475"/>
    </source>
</evidence>
<gene>
    <name evidence="9" type="ORF">HPB48_010559</name>
</gene>
<dbReference type="GO" id="GO:0005886">
    <property type="term" value="C:plasma membrane"/>
    <property type="evidence" value="ECO:0007669"/>
    <property type="project" value="UniProtKB-SubCell"/>
</dbReference>